<sequence>MTSLAPAPRPAPSTYDGAFSVFLPGHPFSRAELHAMTVDGVLRRELLDAHVHASRPSTDELRAAVLGRVIPGNLQRRGVLGRLGAAWFYRCAPEPSPLPVLVDKTARTTASVPPGIVLHQTRFSPDDVLTRQGIMLTSPRRTALDLALHVPGPAGDAALLALLGSRRLRCSPEQLRHALETLPKTPGRRAALTRVRKLTRALSTGAEG</sequence>
<dbReference type="OrthoDB" id="4802815at2"/>
<name>A0A4Y4D1R0_KOCVA</name>
<organism evidence="1 2">
    <name type="scientific">Kocuria varians</name>
    <name type="common">Micrococcus varians</name>
    <dbReference type="NCBI Taxonomy" id="1272"/>
    <lineage>
        <taxon>Bacteria</taxon>
        <taxon>Bacillati</taxon>
        <taxon>Actinomycetota</taxon>
        <taxon>Actinomycetes</taxon>
        <taxon>Micrococcales</taxon>
        <taxon>Micrococcaceae</taxon>
        <taxon>Kocuria</taxon>
    </lineage>
</organism>
<dbReference type="EMBL" id="BJNW01000004">
    <property type="protein sequence ID" value="GEC98536.1"/>
    <property type="molecule type" value="Genomic_DNA"/>
</dbReference>
<dbReference type="RefSeq" id="WP_068467502.1">
    <property type="nucleotide sequence ID" value="NZ_BJNW01000004.1"/>
</dbReference>
<keyword evidence="2" id="KW-1185">Reference proteome</keyword>
<dbReference type="Proteomes" id="UP000315730">
    <property type="component" value="Unassembled WGS sequence"/>
</dbReference>
<evidence type="ECO:0000313" key="1">
    <source>
        <dbReference type="EMBL" id="GEC98536.1"/>
    </source>
</evidence>
<evidence type="ECO:0000313" key="2">
    <source>
        <dbReference type="Proteomes" id="UP000315730"/>
    </source>
</evidence>
<gene>
    <name evidence="1" type="ORF">KVA01_06910</name>
</gene>
<reference evidence="1 2" key="1">
    <citation type="submission" date="2019-06" db="EMBL/GenBank/DDBJ databases">
        <title>Whole genome shotgun sequence of Kocuria varians NBRC 15358.</title>
        <authorList>
            <person name="Hosoyama A."/>
            <person name="Uohara A."/>
            <person name="Ohji S."/>
            <person name="Ichikawa N."/>
        </authorList>
    </citation>
    <scope>NUCLEOTIDE SEQUENCE [LARGE SCALE GENOMIC DNA]</scope>
    <source>
        <strain evidence="1 2">NBRC 15358</strain>
    </source>
</reference>
<dbReference type="AlphaFoldDB" id="A0A4Y4D1R0"/>
<comment type="caution">
    <text evidence="1">The sequence shown here is derived from an EMBL/GenBank/DDBJ whole genome shotgun (WGS) entry which is preliminary data.</text>
</comment>
<accession>A0A4Y4D1R0</accession>
<protein>
    <submittedName>
        <fullName evidence="1">Uncharacterized protein</fullName>
    </submittedName>
</protein>
<proteinExistence type="predicted"/>